<comment type="caution">
    <text evidence="1">The sequence shown here is derived from an EMBL/GenBank/DDBJ whole genome shotgun (WGS) entry which is preliminary data.</text>
</comment>
<organism evidence="1 2">
    <name type="scientific">Methanobacterium bryantii</name>
    <dbReference type="NCBI Taxonomy" id="2161"/>
    <lineage>
        <taxon>Archaea</taxon>
        <taxon>Methanobacteriati</taxon>
        <taxon>Methanobacteriota</taxon>
        <taxon>Methanomada group</taxon>
        <taxon>Methanobacteria</taxon>
        <taxon>Methanobacteriales</taxon>
        <taxon>Methanobacteriaceae</taxon>
        <taxon>Methanobacterium</taxon>
    </lineage>
</organism>
<dbReference type="Proteomes" id="UP000217784">
    <property type="component" value="Unassembled WGS sequence"/>
</dbReference>
<gene>
    <name evidence="1" type="ORF">ASJ80_13205</name>
</gene>
<sequence>MLQFEEIKEDTEDVNIEDIGDKETPIPKSFILAYTDDELTEGYIPDVWGKLNEHDFDGDAENIDFVIYFDNLNKTCRIIMALYYSEEDPDVPGINEIAEYYRPIFEEFYNKNKPYC</sequence>
<evidence type="ECO:0000313" key="1">
    <source>
        <dbReference type="EMBL" id="PAV05820.1"/>
    </source>
</evidence>
<evidence type="ECO:0000313" key="2">
    <source>
        <dbReference type="Proteomes" id="UP000217784"/>
    </source>
</evidence>
<dbReference type="OrthoDB" id="372896at2157"/>
<dbReference type="AlphaFoldDB" id="A0A2A2H971"/>
<proteinExistence type="predicted"/>
<reference evidence="1 2" key="1">
    <citation type="journal article" date="2017" name="BMC Genomics">
        <title>Genomic analysis of methanogenic archaea reveals a shift towards energy conservation.</title>
        <authorList>
            <person name="Gilmore S.P."/>
            <person name="Henske J.K."/>
            <person name="Sexton J.A."/>
            <person name="Solomon K.V."/>
            <person name="Seppala S."/>
            <person name="Yoo J.I."/>
            <person name="Huyett L.M."/>
            <person name="Pressman A."/>
            <person name="Cogan J.Z."/>
            <person name="Kivenson V."/>
            <person name="Peng X."/>
            <person name="Tan Y."/>
            <person name="Valentine D.L."/>
            <person name="O'Malley M.A."/>
        </authorList>
    </citation>
    <scope>NUCLEOTIDE SEQUENCE [LARGE SCALE GENOMIC DNA]</scope>
    <source>
        <strain evidence="1 2">M.o.H.</strain>
    </source>
</reference>
<accession>A0A2A2H971</accession>
<name>A0A2A2H971_METBR</name>
<keyword evidence="2" id="KW-1185">Reference proteome</keyword>
<protein>
    <submittedName>
        <fullName evidence="1">Uncharacterized protein</fullName>
    </submittedName>
</protein>
<dbReference type="EMBL" id="LMVM01000001">
    <property type="protein sequence ID" value="PAV05820.1"/>
    <property type="molecule type" value="Genomic_DNA"/>
</dbReference>
<dbReference type="RefSeq" id="WP_069581959.1">
    <property type="nucleotide sequence ID" value="NZ_LMVM01000001.1"/>
</dbReference>